<evidence type="ECO:0000313" key="2">
    <source>
        <dbReference type="EMBL" id="EGC30547.1"/>
    </source>
</evidence>
<dbReference type="InterPro" id="IPR008615">
    <property type="entry name" value="FNIP"/>
</dbReference>
<dbReference type="InterPro" id="IPR051251">
    <property type="entry name" value="STK_FNIP-Repeat"/>
</dbReference>
<dbReference type="AlphaFoldDB" id="F0ZZS0"/>
<protein>
    <recommendedName>
        <fullName evidence="4">FNIP repeat-containing protein</fullName>
    </recommendedName>
</protein>
<evidence type="ECO:0000313" key="3">
    <source>
        <dbReference type="Proteomes" id="UP000001064"/>
    </source>
</evidence>
<dbReference type="Proteomes" id="UP000001064">
    <property type="component" value="Unassembled WGS sequence"/>
</dbReference>
<dbReference type="OrthoDB" id="24361at2759"/>
<feature type="non-terminal residue" evidence="2">
    <location>
        <position position="286"/>
    </location>
</feature>
<keyword evidence="3" id="KW-1185">Reference proteome</keyword>
<dbReference type="PANTHER" id="PTHR32134:SF173">
    <property type="entry name" value="FNIP REPEAT-CONTAINING PROTEIN-RELATED"/>
    <property type="match status" value="1"/>
</dbReference>
<gene>
    <name evidence="2" type="ORF">DICPUDRAFT_10349</name>
</gene>
<organism evidence="2 3">
    <name type="scientific">Dictyostelium purpureum</name>
    <name type="common">Slime mold</name>
    <dbReference type="NCBI Taxonomy" id="5786"/>
    <lineage>
        <taxon>Eukaryota</taxon>
        <taxon>Amoebozoa</taxon>
        <taxon>Evosea</taxon>
        <taxon>Eumycetozoa</taxon>
        <taxon>Dictyostelia</taxon>
        <taxon>Dictyosteliales</taxon>
        <taxon>Dictyosteliaceae</taxon>
        <taxon>Dictyostelium</taxon>
    </lineage>
</organism>
<name>F0ZZS0_DICPU</name>
<dbReference type="RefSeq" id="XP_003292914.1">
    <property type="nucleotide sequence ID" value="XM_003292866.1"/>
</dbReference>
<reference evidence="3" key="1">
    <citation type="journal article" date="2011" name="Genome Biol.">
        <title>Comparative genomics of the social amoebae Dictyostelium discoideum and Dictyostelium purpureum.</title>
        <authorList>
            <consortium name="US DOE Joint Genome Institute (JGI-PGF)"/>
            <person name="Sucgang R."/>
            <person name="Kuo A."/>
            <person name="Tian X."/>
            <person name="Salerno W."/>
            <person name="Parikh A."/>
            <person name="Feasley C.L."/>
            <person name="Dalin E."/>
            <person name="Tu H."/>
            <person name="Huang E."/>
            <person name="Barry K."/>
            <person name="Lindquist E."/>
            <person name="Shapiro H."/>
            <person name="Bruce D."/>
            <person name="Schmutz J."/>
            <person name="Salamov A."/>
            <person name="Fey P."/>
            <person name="Gaudet P."/>
            <person name="Anjard C."/>
            <person name="Babu M.M."/>
            <person name="Basu S."/>
            <person name="Bushmanova Y."/>
            <person name="van der Wel H."/>
            <person name="Katoh-Kurasawa M."/>
            <person name="Dinh C."/>
            <person name="Coutinho P.M."/>
            <person name="Saito T."/>
            <person name="Elias M."/>
            <person name="Schaap P."/>
            <person name="Kay R.R."/>
            <person name="Henrissat B."/>
            <person name="Eichinger L."/>
            <person name="Rivero F."/>
            <person name="Putnam N.H."/>
            <person name="West C.M."/>
            <person name="Loomis W.F."/>
            <person name="Chisholm R.L."/>
            <person name="Shaulsky G."/>
            <person name="Strassmann J.E."/>
            <person name="Queller D.C."/>
            <person name="Kuspa A."/>
            <person name="Grigoriev I.V."/>
        </authorList>
    </citation>
    <scope>NUCLEOTIDE SEQUENCE [LARGE SCALE GENOMIC DNA]</scope>
    <source>
        <strain evidence="3">QSDP1</strain>
    </source>
</reference>
<dbReference type="GeneID" id="10510324"/>
<sequence>IIKRDNEMLFFLVWRNVFIYCEIKRHMDLFKKYNRVKIEKEEHLLHHPYREYISTVYYNFDAPISNYIIPKSVIKIEFSEKFKREISPGNLIGTNVKELTLSLDGFKDCLCGIIPASVTSLELRDYNKEFEKYAIPPSVKELFLWDYNEQIQDENNEILPESINTLGLGRYTHPLLELPRSITSLSISLPYNKQLPALEIPANICTLKLREFKSPLRANDLPPTVTELDVGDHYNHPILANSIPLSIRKITFGLLFEQQIHINTIPPSVQILSFRNKKMKSLVSKN</sequence>
<dbReference type="Pfam" id="PF05725">
    <property type="entry name" value="FNIP"/>
    <property type="match status" value="3"/>
</dbReference>
<evidence type="ECO:0000256" key="1">
    <source>
        <dbReference type="ARBA" id="ARBA00022737"/>
    </source>
</evidence>
<dbReference type="InParanoid" id="F0ZZS0"/>
<evidence type="ECO:0008006" key="4">
    <source>
        <dbReference type="Google" id="ProtNLM"/>
    </source>
</evidence>
<dbReference type="PANTHER" id="PTHR32134">
    <property type="entry name" value="FNIP REPEAT-CONTAINING PROTEIN"/>
    <property type="match status" value="1"/>
</dbReference>
<proteinExistence type="predicted"/>
<dbReference type="KEGG" id="dpp:DICPUDRAFT_10349"/>
<dbReference type="VEuPathDB" id="AmoebaDB:DICPUDRAFT_10349"/>
<dbReference type="EMBL" id="GL871320">
    <property type="protein sequence ID" value="EGC30547.1"/>
    <property type="molecule type" value="Genomic_DNA"/>
</dbReference>
<keyword evidence="1" id="KW-0677">Repeat</keyword>
<feature type="non-terminal residue" evidence="2">
    <location>
        <position position="1"/>
    </location>
</feature>
<accession>F0ZZS0</accession>